<evidence type="ECO:0000256" key="1">
    <source>
        <dbReference type="ARBA" id="ARBA00022801"/>
    </source>
</evidence>
<dbReference type="GO" id="GO:0005975">
    <property type="term" value="P:carbohydrate metabolic process"/>
    <property type="evidence" value="ECO:0007669"/>
    <property type="project" value="InterPro"/>
</dbReference>
<feature type="transmembrane region" description="Helical" evidence="3">
    <location>
        <begin position="95"/>
        <end position="120"/>
    </location>
</feature>
<keyword evidence="3" id="KW-0472">Membrane</keyword>
<reference evidence="5" key="1">
    <citation type="submission" date="2020-07" db="EMBL/GenBank/DDBJ databases">
        <title>Ethylene signaling mediates host invasion by parasitic plants.</title>
        <authorList>
            <person name="Yoshida S."/>
        </authorList>
    </citation>
    <scope>NUCLEOTIDE SEQUENCE</scope>
    <source>
        <strain evidence="5">Okayama</strain>
    </source>
</reference>
<dbReference type="Gene3D" id="2.60.120.200">
    <property type="match status" value="1"/>
</dbReference>
<keyword evidence="3" id="KW-0812">Transmembrane</keyword>
<protein>
    <submittedName>
        <fullName evidence="5">Xyloglucan endotransglucosylase/hydrolase protein 2</fullName>
    </submittedName>
</protein>
<evidence type="ECO:0000313" key="6">
    <source>
        <dbReference type="Proteomes" id="UP000653305"/>
    </source>
</evidence>
<dbReference type="InterPro" id="IPR000757">
    <property type="entry name" value="Beta-glucanase-like"/>
</dbReference>
<dbReference type="Pfam" id="PF00722">
    <property type="entry name" value="Glyco_hydro_16"/>
    <property type="match status" value="1"/>
</dbReference>
<dbReference type="GO" id="GO:0004553">
    <property type="term" value="F:hydrolase activity, hydrolyzing O-glycosyl compounds"/>
    <property type="evidence" value="ECO:0007669"/>
    <property type="project" value="InterPro"/>
</dbReference>
<evidence type="ECO:0000313" key="5">
    <source>
        <dbReference type="EMBL" id="GFQ04234.1"/>
    </source>
</evidence>
<dbReference type="EMBL" id="BMAC01000918">
    <property type="protein sequence ID" value="GFQ04234.1"/>
    <property type="molecule type" value="Genomic_DNA"/>
</dbReference>
<keyword evidence="6" id="KW-1185">Reference proteome</keyword>
<evidence type="ECO:0000256" key="2">
    <source>
        <dbReference type="ARBA" id="ARBA00023295"/>
    </source>
</evidence>
<keyword evidence="1 5" id="KW-0378">Hydrolase</keyword>
<name>A0A830D7K8_9LAMI</name>
<dbReference type="AlphaFoldDB" id="A0A830D7K8"/>
<proteinExistence type="predicted"/>
<evidence type="ECO:0000259" key="4">
    <source>
        <dbReference type="Pfam" id="PF00722"/>
    </source>
</evidence>
<dbReference type="InterPro" id="IPR013320">
    <property type="entry name" value="ConA-like_dom_sf"/>
</dbReference>
<accession>A0A830D7K8</accession>
<keyword evidence="2" id="KW-0326">Glycosidase</keyword>
<dbReference type="PANTHER" id="PTHR31062">
    <property type="entry name" value="XYLOGLUCAN ENDOTRANSGLUCOSYLASE/HYDROLASE PROTEIN 8-RELATED"/>
    <property type="match status" value="1"/>
</dbReference>
<dbReference type="InterPro" id="IPR044791">
    <property type="entry name" value="Beta-glucanase/XTH"/>
</dbReference>
<evidence type="ECO:0000256" key="3">
    <source>
        <dbReference type="SAM" id="Phobius"/>
    </source>
</evidence>
<keyword evidence="3" id="KW-1133">Transmembrane helix</keyword>
<dbReference type="SUPFAM" id="SSF49899">
    <property type="entry name" value="Concanavalin A-like lectins/glucanases"/>
    <property type="match status" value="1"/>
</dbReference>
<organism evidence="5 6">
    <name type="scientific">Phtheirospermum japonicum</name>
    <dbReference type="NCBI Taxonomy" id="374723"/>
    <lineage>
        <taxon>Eukaryota</taxon>
        <taxon>Viridiplantae</taxon>
        <taxon>Streptophyta</taxon>
        <taxon>Embryophyta</taxon>
        <taxon>Tracheophyta</taxon>
        <taxon>Spermatophyta</taxon>
        <taxon>Magnoliopsida</taxon>
        <taxon>eudicotyledons</taxon>
        <taxon>Gunneridae</taxon>
        <taxon>Pentapetalae</taxon>
        <taxon>asterids</taxon>
        <taxon>lamiids</taxon>
        <taxon>Lamiales</taxon>
        <taxon>Orobanchaceae</taxon>
        <taxon>Orobanchaceae incertae sedis</taxon>
        <taxon>Phtheirospermum</taxon>
    </lineage>
</organism>
<sequence length="121" mass="13913">MDKTPIRVFKNNLASGIAYPTEPMHIEASIWNSDRAGVVDWTQAPFVAQYTGFEFYACPITNGGFSSCASTKYFWNRTGYLELNPQQEKSNPYLLLYYIIGDLHVSPTIVFCFFNFFCLFF</sequence>
<dbReference type="Proteomes" id="UP000653305">
    <property type="component" value="Unassembled WGS sequence"/>
</dbReference>
<gene>
    <name evidence="5" type="ORF">PHJA_002567300</name>
</gene>
<comment type="caution">
    <text evidence="5">The sequence shown here is derived from an EMBL/GenBank/DDBJ whole genome shotgun (WGS) entry which is preliminary data.</text>
</comment>
<feature type="domain" description="GH16" evidence="4">
    <location>
        <begin position="2"/>
        <end position="43"/>
    </location>
</feature>